<dbReference type="Gene3D" id="1.10.3210.10">
    <property type="entry name" value="Hypothetical protein af1432"/>
    <property type="match status" value="1"/>
</dbReference>
<dbReference type="InterPro" id="IPR009218">
    <property type="entry name" value="HD_phosphohydro"/>
</dbReference>
<organism evidence="1 2">
    <name type="scientific">Actinokineospora iranica</name>
    <dbReference type="NCBI Taxonomy" id="1271860"/>
    <lineage>
        <taxon>Bacteria</taxon>
        <taxon>Bacillati</taxon>
        <taxon>Actinomycetota</taxon>
        <taxon>Actinomycetes</taxon>
        <taxon>Pseudonocardiales</taxon>
        <taxon>Pseudonocardiaceae</taxon>
        <taxon>Actinokineospora</taxon>
    </lineage>
</organism>
<dbReference type="AlphaFoldDB" id="A0A1G6RG50"/>
<accession>A0A1G6RG50</accession>
<keyword evidence="1" id="KW-0378">Hydrolase</keyword>
<dbReference type="Proteomes" id="UP000199501">
    <property type="component" value="Unassembled WGS sequence"/>
</dbReference>
<dbReference type="PANTHER" id="PTHR21174">
    <property type="match status" value="1"/>
</dbReference>
<dbReference type="SUPFAM" id="SSF109604">
    <property type="entry name" value="HD-domain/PDEase-like"/>
    <property type="match status" value="1"/>
</dbReference>
<evidence type="ECO:0000313" key="1">
    <source>
        <dbReference type="EMBL" id="SDD03421.1"/>
    </source>
</evidence>
<sequence length="201" mass="21789">MSVERWSALTGSLGLPDTGGAALVARWEEPHRRYHDLAHLHAVLDGVDLLADHAADPDLARLAAWYHDAIYQGRGDDEEQSARLAETELTALGLPAPAVAEVARLVRLTNGHKTTPGDTNGEVLCDADLAILASPAYWDYTEAIRAEYAFLPDAVFRAGRAAVLQGLLTLPTLYRTPLGQELWEAPARANLHAELTRLTPA</sequence>
<dbReference type="RefSeq" id="WP_091450792.1">
    <property type="nucleotide sequence ID" value="NZ_FMZZ01000006.1"/>
</dbReference>
<protein>
    <submittedName>
        <fullName evidence="1">Predicted metal-dependent phosphohydrolase, HD superfamily</fullName>
    </submittedName>
</protein>
<dbReference type="EMBL" id="FMZZ01000006">
    <property type="protein sequence ID" value="SDD03421.1"/>
    <property type="molecule type" value="Genomic_DNA"/>
</dbReference>
<keyword evidence="2" id="KW-1185">Reference proteome</keyword>
<proteinExistence type="predicted"/>
<dbReference type="OrthoDB" id="9808993at2"/>
<dbReference type="STRING" id="1271860.SAMN05216174_106326"/>
<dbReference type="GO" id="GO:0016787">
    <property type="term" value="F:hydrolase activity"/>
    <property type="evidence" value="ECO:0007669"/>
    <property type="project" value="UniProtKB-KW"/>
</dbReference>
<reference evidence="2" key="1">
    <citation type="submission" date="2016-10" db="EMBL/GenBank/DDBJ databases">
        <authorList>
            <person name="Varghese N."/>
            <person name="Submissions S."/>
        </authorList>
    </citation>
    <scope>NUCLEOTIDE SEQUENCE [LARGE SCALE GENOMIC DNA]</scope>
    <source>
        <strain evidence="2">IBRC-M 10403</strain>
    </source>
</reference>
<evidence type="ECO:0000313" key="2">
    <source>
        <dbReference type="Proteomes" id="UP000199501"/>
    </source>
</evidence>
<dbReference type="PANTHER" id="PTHR21174:SF0">
    <property type="entry name" value="HD PHOSPHOHYDROLASE FAMILY PROTEIN-RELATED"/>
    <property type="match status" value="1"/>
</dbReference>
<dbReference type="PIRSF" id="PIRSF035170">
    <property type="entry name" value="HD_phosphohydro"/>
    <property type="match status" value="1"/>
</dbReference>
<name>A0A1G6RG50_9PSEU</name>
<gene>
    <name evidence="1" type="ORF">SAMN05216174_106326</name>
</gene>